<name>A0A4R5K759_9MICC</name>
<dbReference type="Proteomes" id="UP000295511">
    <property type="component" value="Unassembled WGS sequence"/>
</dbReference>
<dbReference type="AlphaFoldDB" id="A0A4R5K759"/>
<reference evidence="2 3" key="1">
    <citation type="submission" date="2019-03" db="EMBL/GenBank/DDBJ databases">
        <title>Whole genome sequence of Arthrobacter sp JH1-1.</title>
        <authorList>
            <person name="Trinh H.N."/>
        </authorList>
    </citation>
    <scope>NUCLEOTIDE SEQUENCE [LARGE SCALE GENOMIC DNA]</scope>
    <source>
        <strain evidence="2 3">JH1-1</strain>
    </source>
</reference>
<evidence type="ECO:0000313" key="2">
    <source>
        <dbReference type="EMBL" id="TDF90558.1"/>
    </source>
</evidence>
<gene>
    <name evidence="2" type="ORF">E1809_22120</name>
</gene>
<comment type="caution">
    <text evidence="2">The sequence shown here is derived from an EMBL/GenBank/DDBJ whole genome shotgun (WGS) entry which is preliminary data.</text>
</comment>
<evidence type="ECO:0000256" key="1">
    <source>
        <dbReference type="SAM" id="MobiDB-lite"/>
    </source>
</evidence>
<dbReference type="OrthoDB" id="3889159at2"/>
<protein>
    <submittedName>
        <fullName evidence="2">Uncharacterized protein</fullName>
    </submittedName>
</protein>
<accession>A0A4R5K759</accession>
<dbReference type="RefSeq" id="WP_133206411.1">
    <property type="nucleotide sequence ID" value="NZ_SMRU01000035.1"/>
</dbReference>
<evidence type="ECO:0000313" key="3">
    <source>
        <dbReference type="Proteomes" id="UP000295511"/>
    </source>
</evidence>
<organism evidence="2 3">
    <name type="scientific">Arthrobacter terricola</name>
    <dbReference type="NCBI Taxonomy" id="2547396"/>
    <lineage>
        <taxon>Bacteria</taxon>
        <taxon>Bacillati</taxon>
        <taxon>Actinomycetota</taxon>
        <taxon>Actinomycetes</taxon>
        <taxon>Micrococcales</taxon>
        <taxon>Micrococcaceae</taxon>
        <taxon>Arthrobacter</taxon>
    </lineage>
</organism>
<dbReference type="Pfam" id="PF18555">
    <property type="entry name" value="MobL"/>
    <property type="match status" value="1"/>
</dbReference>
<feature type="region of interest" description="Disordered" evidence="1">
    <location>
        <begin position="732"/>
        <end position="751"/>
    </location>
</feature>
<sequence>MNLRTSIVVVNEFSVPLPDGRGSRGATPGSYVERYMAREHAVEPLAPVQRLRTDDFILRYMARETAVEHAPTRTAAKEGMRQAQGNGGVAFGYGSVSLSDEQLKAASRDIQNGFENGKTVLKTVLSFSEEYLKKHGIVARDFHCGKPGDYRGHIDQMKLRMAIMHGLERMSSGNSGFDDLRYVGVLQVDTGHLHCHLAMVDAGAGTAARDGRQRGKLLDRHKSRLRRGVDAWLDEKQAMAHLSSAVGYERRNVTTFIKRWAHERMRDEALPQFLLACLPRDTSLWRAGSNDRRMRKANQLVTELVTEQLERAGSPMPAAMEKIVDYANERRAKEGLGTTAWQKLVDAGRGRIIEGAVNAVYQLVRALPEDELRIRTPMLDIMGMDYKEMAGLARGRQGAGAGDRSDDDPVSFGFRLRSYASRLEHHKERAAAYRTLARQWEKADRAGIPLDSRPLYDFYRFEEEHHRRLMAKYQHFLPFVGDAGAWYEQHRELSGYGRRLLSLISLRADASLQRMKVAGEAERLGREIYGQPGGRLLTEGTAGRTVLDHRIETMRRIYDQRLDDLKAELTGSSLVLRPAPAGSGAGDGDPVSTAIEPGLGYAFREVKALDLHHLGYDFPADISIGAGPTQAFISHAGQRHRLLEGAMSYLDGSGQASAIADLPVDDVAAMTKLAAQLADSTRPDGTATLPSRFARLRARQGATRRQAATALDAGLAVRIQVQVDQAAIDTAEALVSGPEPDLDTDQPAPFD</sequence>
<dbReference type="EMBL" id="SMRU01000035">
    <property type="protein sequence ID" value="TDF90558.1"/>
    <property type="molecule type" value="Genomic_DNA"/>
</dbReference>
<dbReference type="InterPro" id="IPR041073">
    <property type="entry name" value="MobL"/>
</dbReference>
<keyword evidence="3" id="KW-1185">Reference proteome</keyword>
<proteinExistence type="predicted"/>